<dbReference type="EMBL" id="JBBKZV010000012">
    <property type="protein sequence ID" value="MEJ8824139.1"/>
    <property type="molecule type" value="Genomic_DNA"/>
</dbReference>
<comment type="caution">
    <text evidence="1">The sequence shown here is derived from an EMBL/GenBank/DDBJ whole genome shotgun (WGS) entry which is preliminary data.</text>
</comment>
<gene>
    <name evidence="1" type="ORF">WKW80_19240</name>
</gene>
<keyword evidence="2" id="KW-1185">Reference proteome</keyword>
<name>A0ABU8W255_9BURK</name>
<reference evidence="1 2" key="1">
    <citation type="submission" date="2024-03" db="EMBL/GenBank/DDBJ databases">
        <title>Novel species of the genus Variovorax.</title>
        <authorList>
            <person name="Liu Q."/>
            <person name="Xin Y.-H."/>
        </authorList>
    </citation>
    <scope>NUCLEOTIDE SEQUENCE [LARGE SCALE GENOMIC DNA]</scope>
    <source>
        <strain evidence="1 2">KACC 18501</strain>
    </source>
</reference>
<proteinExistence type="predicted"/>
<evidence type="ECO:0000313" key="2">
    <source>
        <dbReference type="Proteomes" id="UP001363010"/>
    </source>
</evidence>
<accession>A0ABU8W255</accession>
<dbReference type="InterPro" id="IPR027417">
    <property type="entry name" value="P-loop_NTPase"/>
</dbReference>
<organism evidence="1 2">
    <name type="scientific">Variovorax humicola</name>
    <dbReference type="NCBI Taxonomy" id="1769758"/>
    <lineage>
        <taxon>Bacteria</taxon>
        <taxon>Pseudomonadati</taxon>
        <taxon>Pseudomonadota</taxon>
        <taxon>Betaproteobacteria</taxon>
        <taxon>Burkholderiales</taxon>
        <taxon>Comamonadaceae</taxon>
        <taxon>Variovorax</taxon>
    </lineage>
</organism>
<dbReference type="Proteomes" id="UP001363010">
    <property type="component" value="Unassembled WGS sequence"/>
</dbReference>
<protein>
    <recommendedName>
        <fullName evidence="3">ABC transporter ATP-binding protein</fullName>
    </recommendedName>
</protein>
<evidence type="ECO:0008006" key="3">
    <source>
        <dbReference type="Google" id="ProtNLM"/>
    </source>
</evidence>
<dbReference type="RefSeq" id="WP_340365327.1">
    <property type="nucleotide sequence ID" value="NZ_JBBKZV010000012.1"/>
</dbReference>
<dbReference type="Gene3D" id="3.40.50.300">
    <property type="entry name" value="P-loop containing nucleotide triphosphate hydrolases"/>
    <property type="match status" value="1"/>
</dbReference>
<evidence type="ECO:0000313" key="1">
    <source>
        <dbReference type="EMBL" id="MEJ8824139.1"/>
    </source>
</evidence>
<sequence>MQDDQTFSASLQATRHLDECKERQVNEAIRGLPMTRITIAHRPETIEMAGCVIDLGANASAAGRRGA</sequence>